<dbReference type="AlphaFoldDB" id="A0A2R5G4N3"/>
<dbReference type="PANTHER" id="PTHR23313">
    <property type="entry name" value="TSEC1-RELATED"/>
    <property type="match status" value="1"/>
</dbReference>
<proteinExistence type="predicted"/>
<comment type="caution">
    <text evidence="2">The sequence shown here is derived from an EMBL/GenBank/DDBJ whole genome shotgun (WGS) entry which is preliminary data.</text>
</comment>
<protein>
    <submittedName>
        <fullName evidence="2">Testis-expressed protein 9</fullName>
    </submittedName>
</protein>
<dbReference type="Proteomes" id="UP000241890">
    <property type="component" value="Unassembled WGS sequence"/>
</dbReference>
<feature type="compositionally biased region" description="Basic and acidic residues" evidence="1">
    <location>
        <begin position="158"/>
        <end position="170"/>
    </location>
</feature>
<name>A0A2R5G4N3_9STRA</name>
<evidence type="ECO:0000256" key="1">
    <source>
        <dbReference type="SAM" id="MobiDB-lite"/>
    </source>
</evidence>
<reference evidence="2 3" key="1">
    <citation type="submission" date="2017-12" db="EMBL/GenBank/DDBJ databases">
        <title>Sequencing, de novo assembly and annotation of complete genome of a new Thraustochytrid species, strain FCC1311.</title>
        <authorList>
            <person name="Sedici K."/>
            <person name="Godart F."/>
            <person name="Aiese Cigliano R."/>
            <person name="Sanseverino W."/>
            <person name="Barakat M."/>
            <person name="Ortet P."/>
            <person name="Marechal E."/>
            <person name="Cagnac O."/>
            <person name="Amato A."/>
        </authorList>
    </citation>
    <scope>NUCLEOTIDE SEQUENCE [LARGE SCALE GENOMIC DNA]</scope>
</reference>
<organism evidence="2 3">
    <name type="scientific">Hondaea fermentalgiana</name>
    <dbReference type="NCBI Taxonomy" id="2315210"/>
    <lineage>
        <taxon>Eukaryota</taxon>
        <taxon>Sar</taxon>
        <taxon>Stramenopiles</taxon>
        <taxon>Bigyra</taxon>
        <taxon>Labyrinthulomycetes</taxon>
        <taxon>Thraustochytrida</taxon>
        <taxon>Thraustochytriidae</taxon>
        <taxon>Hondaea</taxon>
    </lineage>
</organism>
<evidence type="ECO:0000313" key="2">
    <source>
        <dbReference type="EMBL" id="GBG25987.1"/>
    </source>
</evidence>
<feature type="compositionally biased region" description="Low complexity" evidence="1">
    <location>
        <begin position="134"/>
        <end position="147"/>
    </location>
</feature>
<gene>
    <name evidence="2" type="ORF">FCC1311_022072</name>
</gene>
<keyword evidence="3" id="KW-1185">Reference proteome</keyword>
<dbReference type="EMBL" id="BEYU01000017">
    <property type="protein sequence ID" value="GBG25987.1"/>
    <property type="molecule type" value="Genomic_DNA"/>
</dbReference>
<dbReference type="InParanoid" id="A0A2R5G4N3"/>
<accession>A0A2R5G4N3</accession>
<dbReference type="OrthoDB" id="269872at2759"/>
<feature type="region of interest" description="Disordered" evidence="1">
    <location>
        <begin position="46"/>
        <end position="183"/>
    </location>
</feature>
<dbReference type="PANTHER" id="PTHR23313:SF0">
    <property type="entry name" value="TESTIS-EXPRESSED PROTEIN 9"/>
    <property type="match status" value="1"/>
</dbReference>
<feature type="compositionally biased region" description="Basic and acidic residues" evidence="1">
    <location>
        <begin position="56"/>
        <end position="66"/>
    </location>
</feature>
<sequence length="379" mass="42288">MDLAAREAELLALDAQLEAKQREAVREADATLEAQAARLDAILGRGATGDDLGLGHQHEEREREQAQEYGDSGYAEDEYPASARSREEKSDRSPPSQRLVPGKPARKRPGSRRRDGVALASPKSGDSGENVLRNGNNNNNNNSNSSSDGKIRSTGGRMEGREREGPHDDSSGSPREMGPDAVIRLQRAKLKVLSDDLKKAEARIKVLANDSLSHKKKAKETLEENARLKKRVQSLEGSKDKDRAESTKLRNRVAELEQQLATVTKELKDTGRAVKQVENEGNSKDVRLNRALEEIDRLKEKLRDADTARREDVDGSDAELKRIRGETKRLERQKAELLAAFKKQLKLIDVLKRQKIHLEAAQMLSFTEEEFSRTLAAHQ</sequence>
<feature type="compositionally biased region" description="Basic and acidic residues" evidence="1">
    <location>
        <begin position="237"/>
        <end position="247"/>
    </location>
</feature>
<evidence type="ECO:0000313" key="3">
    <source>
        <dbReference type="Proteomes" id="UP000241890"/>
    </source>
</evidence>
<feature type="region of interest" description="Disordered" evidence="1">
    <location>
        <begin position="208"/>
        <end position="247"/>
    </location>
</feature>